<dbReference type="InterPro" id="IPR005845">
    <property type="entry name" value="A-D-PHexomutase_a/b/a-II"/>
</dbReference>
<dbReference type="Gene3D" id="3.40.120.10">
    <property type="entry name" value="Alpha-D-Glucose-1,6-Bisphosphate, subunit A, domain 3"/>
    <property type="match status" value="3"/>
</dbReference>
<proteinExistence type="inferred from homology"/>
<organism evidence="10 11">
    <name type="scientific">Selenomonas sputigena (strain ATCC 35185 / DSM 20758 / CCUG 44933 / VPI D19B-28)</name>
    <dbReference type="NCBI Taxonomy" id="546271"/>
    <lineage>
        <taxon>Bacteria</taxon>
        <taxon>Bacillati</taxon>
        <taxon>Bacillota</taxon>
        <taxon>Negativicutes</taxon>
        <taxon>Selenomonadales</taxon>
        <taxon>Selenomonadaceae</taxon>
        <taxon>Selenomonas</taxon>
    </lineage>
</organism>
<evidence type="ECO:0000259" key="9">
    <source>
        <dbReference type="Pfam" id="PF02880"/>
    </source>
</evidence>
<evidence type="ECO:0000313" key="10">
    <source>
        <dbReference type="EMBL" id="EEX77283.1"/>
    </source>
</evidence>
<dbReference type="CDD" id="cd03089">
    <property type="entry name" value="PMM_PGM"/>
    <property type="match status" value="1"/>
</dbReference>
<dbReference type="PRINTS" id="PR00509">
    <property type="entry name" value="PGMPMM"/>
</dbReference>
<sequence length="510" mass="55769">MHHGGIAMIAEKQWIKLQNGSDVRGVAVSGVADESVNLTEEVAGRIANGFVNFLEEKIGRKAQEMTIAVGHDSRISAPCLKRAILAALLSRGVRALDCGLSSTPAMFMSILFDETRADGSIMITASHLPYNRNGMKFFTEKGGLEASDIKKVLSYASKNPLVQGDEKEAEKFDLISVYVDHLQKKICEGISAAPEEKPLAGMRIAVDAGNGSGGFFATKVLAPLGADTTGSRYLEPDGMFPNHIPNPENREAMAAICEAVLENHADLGLIFDTDVDRMSAVLPTGEEINRNALIAMMAAILAPDYPKSTIVTDSITSDELTDFLENELHLRHHRFKRGYKNVINECMRLNEEGTVSPLAIETSGHGALSENYYLDDGAYLAVKLLIAAAKAKREGRTLRSLIEKLVHPLEAREYRLKIVGVEDARSYAADVLESVARRAKENGIKMAEPSYEGVRLVFPDGWALLRMSLHDPNMPLNIESRKKDGVRVIAEKVRSLLDGFASLDCSAFQR</sequence>
<comment type="caution">
    <text evidence="10">The sequence shown here is derived from an EMBL/GenBank/DDBJ whole genome shotgun (WGS) entry which is preliminary data.</text>
</comment>
<dbReference type="Pfam" id="PF02878">
    <property type="entry name" value="PGM_PMM_I"/>
    <property type="match status" value="1"/>
</dbReference>
<dbReference type="GO" id="GO:0046872">
    <property type="term" value="F:metal ion binding"/>
    <property type="evidence" value="ECO:0007669"/>
    <property type="project" value="UniProtKB-KW"/>
</dbReference>
<evidence type="ECO:0000256" key="1">
    <source>
        <dbReference type="ARBA" id="ARBA00001946"/>
    </source>
</evidence>
<dbReference type="Pfam" id="PF02880">
    <property type="entry name" value="PGM_PMM_III"/>
    <property type="match status" value="1"/>
</dbReference>
<dbReference type="InterPro" id="IPR005841">
    <property type="entry name" value="Alpha-D-phosphohexomutase_SF"/>
</dbReference>
<keyword evidence="3" id="KW-0597">Phosphoprotein</keyword>
<evidence type="ECO:0000256" key="3">
    <source>
        <dbReference type="ARBA" id="ARBA00022553"/>
    </source>
</evidence>
<dbReference type="EMBL" id="ACKP02000023">
    <property type="protein sequence ID" value="EEX77283.1"/>
    <property type="molecule type" value="Genomic_DNA"/>
</dbReference>
<dbReference type="Proteomes" id="UP000003505">
    <property type="component" value="Unassembled WGS sequence"/>
</dbReference>
<evidence type="ECO:0000259" key="7">
    <source>
        <dbReference type="Pfam" id="PF02878"/>
    </source>
</evidence>
<evidence type="ECO:0000256" key="5">
    <source>
        <dbReference type="ARBA" id="ARBA00022842"/>
    </source>
</evidence>
<dbReference type="InterPro" id="IPR036900">
    <property type="entry name" value="A-D-PHexomutase_C_sf"/>
</dbReference>
<evidence type="ECO:0000256" key="2">
    <source>
        <dbReference type="ARBA" id="ARBA00010231"/>
    </source>
</evidence>
<dbReference type="InterPro" id="IPR005844">
    <property type="entry name" value="A-D-PHexomutase_a/b/a-I"/>
</dbReference>
<reference evidence="10 11" key="1">
    <citation type="submission" date="2009-09" db="EMBL/GenBank/DDBJ databases">
        <authorList>
            <person name="Weinstock G."/>
            <person name="Sodergren E."/>
            <person name="Clifton S."/>
            <person name="Fulton L."/>
            <person name="Fulton B."/>
            <person name="Courtney L."/>
            <person name="Fronick C."/>
            <person name="Harrison M."/>
            <person name="Strong C."/>
            <person name="Farmer C."/>
            <person name="Delahaunty K."/>
            <person name="Markovic C."/>
            <person name="Hall O."/>
            <person name="Minx P."/>
            <person name="Tomlinson C."/>
            <person name="Mitreva M."/>
            <person name="Nelson J."/>
            <person name="Hou S."/>
            <person name="Wollam A."/>
            <person name="Pepin K.H."/>
            <person name="Johnson M."/>
            <person name="Bhonagiri V."/>
            <person name="Nash W.E."/>
            <person name="Warren W."/>
            <person name="Chinwalla A."/>
            <person name="Mardis E.R."/>
            <person name="Wilson R.K."/>
        </authorList>
    </citation>
    <scope>NUCLEOTIDE SEQUENCE [LARGE SCALE GENOMIC DNA]</scope>
    <source>
        <strain evidence="11">ATCC 35185 / DSM 20758 / VPI D19B-28</strain>
    </source>
</reference>
<dbReference type="SUPFAM" id="SSF53738">
    <property type="entry name" value="Phosphoglucomutase, first 3 domains"/>
    <property type="match status" value="3"/>
</dbReference>
<gene>
    <name evidence="10" type="ORF">SELSPUOL_01339</name>
</gene>
<keyword evidence="5" id="KW-0460">Magnesium</keyword>
<comment type="cofactor">
    <cofactor evidence="1">
        <name>Mg(2+)</name>
        <dbReference type="ChEBI" id="CHEBI:18420"/>
    </cofactor>
</comment>
<keyword evidence="6" id="KW-0413">Isomerase</keyword>
<evidence type="ECO:0000259" key="8">
    <source>
        <dbReference type="Pfam" id="PF02879"/>
    </source>
</evidence>
<dbReference type="GO" id="GO:0005975">
    <property type="term" value="P:carbohydrate metabolic process"/>
    <property type="evidence" value="ECO:0007669"/>
    <property type="project" value="InterPro"/>
</dbReference>
<dbReference type="Gene3D" id="3.30.310.50">
    <property type="entry name" value="Alpha-D-phosphohexomutase, C-terminal domain"/>
    <property type="match status" value="1"/>
</dbReference>
<evidence type="ECO:0000313" key="11">
    <source>
        <dbReference type="Proteomes" id="UP000003505"/>
    </source>
</evidence>
<comment type="similarity">
    <text evidence="2">Belongs to the phosphohexose mutase family.</text>
</comment>
<feature type="domain" description="Alpha-D-phosphohexomutase alpha/beta/alpha" evidence="9">
    <location>
        <begin position="291"/>
        <end position="406"/>
    </location>
</feature>
<feature type="domain" description="Alpha-D-phosphohexomutase alpha/beta/alpha" evidence="8">
    <location>
        <begin position="178"/>
        <end position="284"/>
    </location>
</feature>
<dbReference type="InterPro" id="IPR005846">
    <property type="entry name" value="A-D-PHexomutase_a/b/a-III"/>
</dbReference>
<dbReference type="Pfam" id="PF02879">
    <property type="entry name" value="PGM_PMM_II"/>
    <property type="match status" value="1"/>
</dbReference>
<keyword evidence="4" id="KW-0479">Metal-binding</keyword>
<feature type="domain" description="Alpha-D-phosphohexomutase alpha/beta/alpha" evidence="7">
    <location>
        <begin position="20"/>
        <end position="148"/>
    </location>
</feature>
<dbReference type="FunFam" id="3.40.120.10:FF:000010">
    <property type="entry name" value="phosphomannomutase/phosphoglucomutase isoform X1"/>
    <property type="match status" value="1"/>
</dbReference>
<dbReference type="GO" id="GO:0004615">
    <property type="term" value="F:phosphomannomutase activity"/>
    <property type="evidence" value="ECO:0007669"/>
    <property type="project" value="TreeGrafter"/>
</dbReference>
<accession>C9LV49</accession>
<dbReference type="SUPFAM" id="SSF55957">
    <property type="entry name" value="Phosphoglucomutase, C-terminal domain"/>
    <property type="match status" value="1"/>
</dbReference>
<name>C9LV49_SELS3</name>
<evidence type="ECO:0000256" key="6">
    <source>
        <dbReference type="ARBA" id="ARBA00023235"/>
    </source>
</evidence>
<dbReference type="InterPro" id="IPR050060">
    <property type="entry name" value="Phosphoglucosamine_mutase"/>
</dbReference>
<dbReference type="PANTHER" id="PTHR42946:SF1">
    <property type="entry name" value="PHOSPHOGLUCOMUTASE (ALPHA-D-GLUCOSE-1,6-BISPHOSPHATE-DEPENDENT)"/>
    <property type="match status" value="1"/>
</dbReference>
<evidence type="ECO:0000256" key="4">
    <source>
        <dbReference type="ARBA" id="ARBA00022723"/>
    </source>
</evidence>
<dbReference type="PANTHER" id="PTHR42946">
    <property type="entry name" value="PHOSPHOHEXOSE MUTASE"/>
    <property type="match status" value="1"/>
</dbReference>
<protein>
    <submittedName>
        <fullName evidence="10">Phosphoglucomutase/phosphomannomutase, alpha/beta/alpha domain II</fullName>
    </submittedName>
</protein>
<dbReference type="AlphaFoldDB" id="C9LV49"/>
<dbReference type="InterPro" id="IPR016055">
    <property type="entry name" value="A-D-PHexomutase_a/b/a-I/II/III"/>
</dbReference>